<keyword evidence="8" id="KW-1185">Reference proteome</keyword>
<evidence type="ECO:0000256" key="4">
    <source>
        <dbReference type="ARBA" id="ARBA00022723"/>
    </source>
</evidence>
<evidence type="ECO:0000256" key="2">
    <source>
        <dbReference type="ARBA" id="ARBA00004496"/>
    </source>
</evidence>
<organism evidence="7 8">
    <name type="scientific">Patagioenas fasciata monilis</name>
    <dbReference type="NCBI Taxonomy" id="372326"/>
    <lineage>
        <taxon>Eukaryota</taxon>
        <taxon>Metazoa</taxon>
        <taxon>Chordata</taxon>
        <taxon>Craniata</taxon>
        <taxon>Vertebrata</taxon>
        <taxon>Euteleostomi</taxon>
        <taxon>Archelosauria</taxon>
        <taxon>Archosauria</taxon>
        <taxon>Dinosauria</taxon>
        <taxon>Saurischia</taxon>
        <taxon>Theropoda</taxon>
        <taxon>Coelurosauria</taxon>
        <taxon>Aves</taxon>
        <taxon>Neognathae</taxon>
        <taxon>Neoaves</taxon>
        <taxon>Columbimorphae</taxon>
        <taxon>Columbiformes</taxon>
        <taxon>Columbidae</taxon>
        <taxon>Patagioenas</taxon>
    </lineage>
</organism>
<evidence type="ECO:0000256" key="5">
    <source>
        <dbReference type="ARBA" id="ARBA00022801"/>
    </source>
</evidence>
<evidence type="ECO:0000256" key="1">
    <source>
        <dbReference type="ARBA" id="ARBA00004123"/>
    </source>
</evidence>
<sequence>MRRKKPSGMYISKRALKDNFDPHKFPHDTYLLCKLQWGDTGRSWIHWIRKDRYHAEVYFLEKIFKMRRSKNYVNCSITWYLSWSPCVRCCCEILNFLEKHSYVNIDIYVARLYKIQNSEVREGLKKLVSSKKVTIAVMEIKDYTYCWKNFIQGDADDDSWTVDFQSAITKNRLKLKDVFEFLKSHPNVTLEIYAAKLFKHLDIRNREGLRNLAKNGVIIHIMNLADYSYWWKIFVTRQHGEDDYLPWSFALHIFLNCIEFQQILLVSRHLKESLRVKSNEKAQEKEVWRIPAMVLAEMIVGKMNRDLMLHEQRANRARNCKGLWCYIVPL</sequence>
<dbReference type="InterPro" id="IPR050610">
    <property type="entry name" value="APOBEC_Cyt_Deaminase"/>
</dbReference>
<keyword evidence="5" id="KW-0378">Hydrolase</keyword>
<dbReference type="PANTHER" id="PTHR13857">
    <property type="entry name" value="MRNA EDITING ENZYME"/>
    <property type="match status" value="1"/>
</dbReference>
<dbReference type="OrthoDB" id="5956704at2759"/>
<gene>
    <name evidence="7" type="primary">APOBEC1</name>
    <name evidence="7" type="ORF">AV530_012343</name>
</gene>
<name>A0A1V4JAP2_PATFA</name>
<dbReference type="Pfam" id="PF18774">
    <property type="entry name" value="APOBEC4_like"/>
    <property type="match status" value="1"/>
</dbReference>
<dbReference type="GO" id="GO:0004126">
    <property type="term" value="F:cytidine deaminase activity"/>
    <property type="evidence" value="ECO:0007669"/>
    <property type="project" value="TreeGrafter"/>
</dbReference>
<dbReference type="AlphaFoldDB" id="A0A1V4JAP2"/>
<dbReference type="GO" id="GO:0008270">
    <property type="term" value="F:zinc ion binding"/>
    <property type="evidence" value="ECO:0007669"/>
    <property type="project" value="InterPro"/>
</dbReference>
<dbReference type="EMBL" id="LSYS01008075">
    <property type="protein sequence ID" value="OPJ69246.1"/>
    <property type="molecule type" value="Genomic_DNA"/>
</dbReference>
<dbReference type="Proteomes" id="UP000190648">
    <property type="component" value="Unassembled WGS sequence"/>
</dbReference>
<dbReference type="GO" id="GO:0005634">
    <property type="term" value="C:nucleus"/>
    <property type="evidence" value="ECO:0007669"/>
    <property type="project" value="UniProtKB-SubCell"/>
</dbReference>
<dbReference type="GO" id="GO:0016554">
    <property type="term" value="P:cytidine to uridine editing"/>
    <property type="evidence" value="ECO:0007669"/>
    <property type="project" value="TreeGrafter"/>
</dbReference>
<keyword evidence="3" id="KW-0963">Cytoplasm</keyword>
<comment type="subcellular location">
    <subcellularLocation>
        <location evidence="2">Cytoplasm</location>
    </subcellularLocation>
    <subcellularLocation>
        <location evidence="1">Nucleus</location>
    </subcellularLocation>
</comment>
<proteinExistence type="predicted"/>
<dbReference type="SUPFAM" id="SSF53927">
    <property type="entry name" value="Cytidine deaminase-like"/>
    <property type="match status" value="1"/>
</dbReference>
<comment type="caution">
    <text evidence="7">The sequence shown here is derived from an EMBL/GenBank/DDBJ whole genome shotgun (WGS) entry which is preliminary data.</text>
</comment>
<evidence type="ECO:0000256" key="3">
    <source>
        <dbReference type="ARBA" id="ARBA00022490"/>
    </source>
</evidence>
<dbReference type="Pfam" id="PF18750">
    <property type="entry name" value="SNAD4"/>
    <property type="match status" value="1"/>
</dbReference>
<reference evidence="7 8" key="1">
    <citation type="submission" date="2016-02" db="EMBL/GenBank/DDBJ databases">
        <title>Band-tailed pigeon sequencing and assembly.</title>
        <authorList>
            <person name="Soares A.E."/>
            <person name="Novak B.J."/>
            <person name="Rice E.S."/>
            <person name="O'Connell B."/>
            <person name="Chang D."/>
            <person name="Weber S."/>
            <person name="Shapiro B."/>
        </authorList>
    </citation>
    <scope>NUCLEOTIDE SEQUENCE [LARGE SCALE GENOMIC DNA]</scope>
    <source>
        <strain evidence="7">BTP2013</strain>
        <tissue evidence="7">Blood</tissue>
    </source>
</reference>
<dbReference type="InterPro" id="IPR041547">
    <property type="entry name" value="APOBEC1"/>
</dbReference>
<dbReference type="PROSITE" id="PS00903">
    <property type="entry name" value="CYT_DCMP_DEAMINASES_1"/>
    <property type="match status" value="1"/>
</dbReference>
<dbReference type="GO" id="GO:0003723">
    <property type="term" value="F:RNA binding"/>
    <property type="evidence" value="ECO:0007669"/>
    <property type="project" value="TreeGrafter"/>
</dbReference>
<dbReference type="PANTHER" id="PTHR13857:SF26">
    <property type="entry name" value="C-U-EDITING ENZYME APOBEC-1"/>
    <property type="match status" value="1"/>
</dbReference>
<keyword evidence="6" id="KW-0539">Nucleus</keyword>
<protein>
    <submittedName>
        <fullName evidence="7">C-&gt;U-editing enzyme APOBEC-1</fullName>
    </submittedName>
</protein>
<dbReference type="InterPro" id="IPR016192">
    <property type="entry name" value="APOBEC/CMP_deaminase_Zn-bd"/>
</dbReference>
<dbReference type="InterPro" id="IPR016193">
    <property type="entry name" value="Cytidine_deaminase-like"/>
</dbReference>
<dbReference type="GO" id="GO:0005737">
    <property type="term" value="C:cytoplasm"/>
    <property type="evidence" value="ECO:0007669"/>
    <property type="project" value="UniProtKB-SubCell"/>
</dbReference>
<evidence type="ECO:0000313" key="7">
    <source>
        <dbReference type="EMBL" id="OPJ69246.1"/>
    </source>
</evidence>
<evidence type="ECO:0000313" key="8">
    <source>
        <dbReference type="Proteomes" id="UP000190648"/>
    </source>
</evidence>
<keyword evidence="4" id="KW-0479">Metal-binding</keyword>
<accession>A0A1V4JAP2</accession>
<dbReference type="Gene3D" id="3.40.140.10">
    <property type="entry name" value="Cytidine Deaminase, domain 2"/>
    <property type="match status" value="2"/>
</dbReference>
<evidence type="ECO:0000256" key="6">
    <source>
        <dbReference type="ARBA" id="ARBA00023242"/>
    </source>
</evidence>